<evidence type="ECO:0000259" key="2">
    <source>
        <dbReference type="Pfam" id="PF13193"/>
    </source>
</evidence>
<dbReference type="InterPro" id="IPR020845">
    <property type="entry name" value="AMP-binding_CS"/>
</dbReference>
<gene>
    <name evidence="3" type="ORF">GQE98_00315</name>
</gene>
<dbReference type="InterPro" id="IPR025110">
    <property type="entry name" value="AMP-bd_C"/>
</dbReference>
<dbReference type="InterPro" id="IPR045851">
    <property type="entry name" value="AMP-bd_C_sf"/>
</dbReference>
<dbReference type="EMBL" id="WTUW01000001">
    <property type="protein sequence ID" value="MZR29066.1"/>
    <property type="molecule type" value="Genomic_DNA"/>
</dbReference>
<keyword evidence="4" id="KW-1185">Reference proteome</keyword>
<feature type="domain" description="AMP-binding enzyme C-terminal" evidence="2">
    <location>
        <begin position="416"/>
        <end position="494"/>
    </location>
</feature>
<reference evidence="3 4" key="1">
    <citation type="submission" date="2019-12" db="EMBL/GenBank/DDBJ databases">
        <title>Snethiella sp. nov. sp. isolated from sea sand.</title>
        <authorList>
            <person name="Kim J."/>
            <person name="Jeong S.E."/>
            <person name="Jung H.S."/>
            <person name="Jeon C.O."/>
        </authorList>
    </citation>
    <scope>NUCLEOTIDE SEQUENCE [LARGE SCALE GENOMIC DNA]</scope>
    <source>
        <strain evidence="3 4">DP05</strain>
    </source>
</reference>
<dbReference type="Pfam" id="PF00501">
    <property type="entry name" value="AMP-binding"/>
    <property type="match status" value="1"/>
</dbReference>
<dbReference type="GO" id="GO:0016405">
    <property type="term" value="F:CoA-ligase activity"/>
    <property type="evidence" value="ECO:0007669"/>
    <property type="project" value="TreeGrafter"/>
</dbReference>
<organism evidence="3 4">
    <name type="scientific">Sneathiella litorea</name>
    <dbReference type="NCBI Taxonomy" id="2606216"/>
    <lineage>
        <taxon>Bacteria</taxon>
        <taxon>Pseudomonadati</taxon>
        <taxon>Pseudomonadota</taxon>
        <taxon>Alphaproteobacteria</taxon>
        <taxon>Sneathiellales</taxon>
        <taxon>Sneathiellaceae</taxon>
        <taxon>Sneathiella</taxon>
    </lineage>
</organism>
<dbReference type="Proteomes" id="UP000476030">
    <property type="component" value="Unassembled WGS sequence"/>
</dbReference>
<dbReference type="Gene3D" id="3.40.50.12780">
    <property type="entry name" value="N-terminal domain of ligase-like"/>
    <property type="match status" value="1"/>
</dbReference>
<protein>
    <submittedName>
        <fullName evidence="3">AMP-binding protein</fullName>
    </submittedName>
</protein>
<dbReference type="Pfam" id="PF13193">
    <property type="entry name" value="AMP-binding_C"/>
    <property type="match status" value="1"/>
</dbReference>
<dbReference type="SUPFAM" id="SSF56801">
    <property type="entry name" value="Acetyl-CoA synthetase-like"/>
    <property type="match status" value="1"/>
</dbReference>
<evidence type="ECO:0000313" key="4">
    <source>
        <dbReference type="Proteomes" id="UP000476030"/>
    </source>
</evidence>
<evidence type="ECO:0000259" key="1">
    <source>
        <dbReference type="Pfam" id="PF00501"/>
    </source>
</evidence>
<dbReference type="InterPro" id="IPR042099">
    <property type="entry name" value="ANL_N_sf"/>
</dbReference>
<name>A0A6L8W239_9PROT</name>
<feature type="domain" description="AMP-dependent synthetase/ligase" evidence="1">
    <location>
        <begin position="5"/>
        <end position="357"/>
    </location>
</feature>
<dbReference type="InterPro" id="IPR000873">
    <property type="entry name" value="AMP-dep_synth/lig_dom"/>
</dbReference>
<sequence length="513" mass="57911">MHIHEFAKKTPEKPAIIMAGSGETITYKQLDERSNQGAQYFRDKGLKVGDHIAFLLENSPRFYEICWAAQRAGLYYTAISSRLTADEAAYIINDCGARVFITSNYKSELAGQLLERMPNVEERLMIDGALPGYQSFEEVIGAYPKAPLPDECEGSDMLYSSGTTGRPKGIKPTEIGDPVGTPDNLYSMLKNQYHVTENTIYLSPAPLYHAAPLRYNMRTQRFGATCIIMEHFDAEEYLRLVEKYKITHSQLVPTMFVRMLKLPEEVRNKYDVSSLQVAIHAAAPCPEKVKHQMMEWWGPILHEYYAGTEGNGYCAVTPQEWLTHPGTVGRALTGIAHIVDEEGNELPAGETGAIYFSDGRKFTYHNDPERTAESFNDKGWSTLGDVGYLDEDGFLYLTDRQTYMIISGGVNIYPQEIEDLLLTHPKVYDAAVIGVPNEEFGEEVKAVIQPLDMKLASDDLEAELIDFCRSNISHIKCPRSVDFEAELPRHPTGKLYKRLLKDKYWGKNKSRIV</sequence>
<comment type="caution">
    <text evidence="3">The sequence shown here is derived from an EMBL/GenBank/DDBJ whole genome shotgun (WGS) entry which is preliminary data.</text>
</comment>
<evidence type="ECO:0000313" key="3">
    <source>
        <dbReference type="EMBL" id="MZR29066.1"/>
    </source>
</evidence>
<accession>A0A6L8W239</accession>
<dbReference type="PANTHER" id="PTHR24096">
    <property type="entry name" value="LONG-CHAIN-FATTY-ACID--COA LIGASE"/>
    <property type="match status" value="1"/>
</dbReference>
<proteinExistence type="predicted"/>
<dbReference type="AlphaFoldDB" id="A0A6L8W239"/>
<dbReference type="PANTHER" id="PTHR24096:SF323">
    <property type="entry name" value="BLR3536 PROTEIN"/>
    <property type="match status" value="1"/>
</dbReference>
<dbReference type="PROSITE" id="PS00455">
    <property type="entry name" value="AMP_BINDING"/>
    <property type="match status" value="1"/>
</dbReference>
<dbReference type="Gene3D" id="3.30.300.30">
    <property type="match status" value="1"/>
</dbReference>
<dbReference type="RefSeq" id="WP_161313560.1">
    <property type="nucleotide sequence ID" value="NZ_WTUW01000001.1"/>
</dbReference>